<dbReference type="InterPro" id="IPR036179">
    <property type="entry name" value="Ig-like_dom_sf"/>
</dbReference>
<reference evidence="4" key="2">
    <citation type="submission" date="2025-08" db="UniProtKB">
        <authorList>
            <consortium name="Ensembl"/>
        </authorList>
    </citation>
    <scope>IDENTIFICATION</scope>
</reference>
<dbReference type="InterPro" id="IPR013783">
    <property type="entry name" value="Ig-like_fold"/>
</dbReference>
<sequence length="184" mass="20191">MEITTLCAVVATLRVLPNRSQFFMYESVSLSCEHQGNSSEWRVKRNTSTGINEDCPTSWGTRHETHCSTDVYPMETGVYWCESEAGECSSTINITVTGGSVILESPVLPVMEGDNVTLSCTYVTNSFSNITSYFYKDELFIGSSSTGNLTIHSVSKSDEGFYKCKISGGEQSPDSWLTVRGGIL</sequence>
<reference evidence="4" key="3">
    <citation type="submission" date="2025-09" db="UniProtKB">
        <authorList>
            <consortium name="Ensembl"/>
        </authorList>
    </citation>
    <scope>IDENTIFICATION</scope>
</reference>
<dbReference type="SUPFAM" id="SSF48726">
    <property type="entry name" value="Immunoglobulin"/>
    <property type="match status" value="1"/>
</dbReference>
<dbReference type="PANTHER" id="PTHR11481:SF64">
    <property type="entry name" value="FC RECEPTOR-LIKE PROTEIN 4"/>
    <property type="match status" value="1"/>
</dbReference>
<dbReference type="Gene3D" id="2.60.40.10">
    <property type="entry name" value="Immunoglobulins"/>
    <property type="match status" value="2"/>
</dbReference>
<dbReference type="SMART" id="SM00409">
    <property type="entry name" value="IG"/>
    <property type="match status" value="2"/>
</dbReference>
<evidence type="ECO:0000256" key="1">
    <source>
        <dbReference type="ARBA" id="ARBA00022729"/>
    </source>
</evidence>
<dbReference type="InterPro" id="IPR007110">
    <property type="entry name" value="Ig-like_dom"/>
</dbReference>
<name>A0A4W6DRB9_LATCA</name>
<dbReference type="PROSITE" id="PS50835">
    <property type="entry name" value="IG_LIKE"/>
    <property type="match status" value="1"/>
</dbReference>
<dbReference type="Ensembl" id="ENSLCAT00010028154.1">
    <property type="protein sequence ID" value="ENSLCAP00010027554.1"/>
    <property type="gene ID" value="ENSLCAG00010012955.1"/>
</dbReference>
<protein>
    <recommendedName>
        <fullName evidence="3">Ig-like domain-containing protein</fullName>
    </recommendedName>
</protein>
<dbReference type="Pfam" id="PF13927">
    <property type="entry name" value="Ig_3"/>
    <property type="match status" value="1"/>
</dbReference>
<evidence type="ECO:0000259" key="3">
    <source>
        <dbReference type="PROSITE" id="PS50835"/>
    </source>
</evidence>
<evidence type="ECO:0000313" key="5">
    <source>
        <dbReference type="Proteomes" id="UP000314980"/>
    </source>
</evidence>
<dbReference type="AlphaFoldDB" id="A0A4W6DRB9"/>
<dbReference type="GO" id="GO:0006955">
    <property type="term" value="P:immune response"/>
    <property type="evidence" value="ECO:0007669"/>
    <property type="project" value="TreeGrafter"/>
</dbReference>
<keyword evidence="2" id="KW-1015">Disulfide bond</keyword>
<dbReference type="GO" id="GO:0007166">
    <property type="term" value="P:cell surface receptor signaling pathway"/>
    <property type="evidence" value="ECO:0007669"/>
    <property type="project" value="TreeGrafter"/>
</dbReference>
<evidence type="ECO:0000313" key="4">
    <source>
        <dbReference type="Ensembl" id="ENSLCAP00010027554.1"/>
    </source>
</evidence>
<dbReference type="InterPro" id="IPR003599">
    <property type="entry name" value="Ig_sub"/>
</dbReference>
<dbReference type="GO" id="GO:0009897">
    <property type="term" value="C:external side of plasma membrane"/>
    <property type="evidence" value="ECO:0007669"/>
    <property type="project" value="TreeGrafter"/>
</dbReference>
<feature type="domain" description="Ig-like" evidence="3">
    <location>
        <begin position="99"/>
        <end position="180"/>
    </location>
</feature>
<evidence type="ECO:0000256" key="2">
    <source>
        <dbReference type="ARBA" id="ARBA00023157"/>
    </source>
</evidence>
<dbReference type="Proteomes" id="UP000314980">
    <property type="component" value="Unassembled WGS sequence"/>
</dbReference>
<dbReference type="PANTHER" id="PTHR11481">
    <property type="entry name" value="IMMUNOGLOBULIN FC RECEPTOR"/>
    <property type="match status" value="1"/>
</dbReference>
<dbReference type="InterPro" id="IPR050488">
    <property type="entry name" value="Ig_Fc_receptor"/>
</dbReference>
<keyword evidence="5" id="KW-1185">Reference proteome</keyword>
<accession>A0A4W6DRB9</accession>
<reference evidence="5" key="1">
    <citation type="submission" date="2015-09" db="EMBL/GenBank/DDBJ databases">
        <authorList>
            <person name="Sai Rama Sridatta P."/>
        </authorList>
    </citation>
    <scope>NUCLEOTIDE SEQUENCE [LARGE SCALE GENOMIC DNA]</scope>
</reference>
<proteinExistence type="predicted"/>
<organism evidence="4 5">
    <name type="scientific">Lates calcarifer</name>
    <name type="common">Barramundi</name>
    <name type="synonym">Holocentrus calcarifer</name>
    <dbReference type="NCBI Taxonomy" id="8187"/>
    <lineage>
        <taxon>Eukaryota</taxon>
        <taxon>Metazoa</taxon>
        <taxon>Chordata</taxon>
        <taxon>Craniata</taxon>
        <taxon>Vertebrata</taxon>
        <taxon>Euteleostomi</taxon>
        <taxon>Actinopterygii</taxon>
        <taxon>Neopterygii</taxon>
        <taxon>Teleostei</taxon>
        <taxon>Neoteleostei</taxon>
        <taxon>Acanthomorphata</taxon>
        <taxon>Carangaria</taxon>
        <taxon>Carangaria incertae sedis</taxon>
        <taxon>Centropomidae</taxon>
        <taxon>Lates</taxon>
    </lineage>
</organism>
<dbReference type="GeneTree" id="ENSGT00940000163711"/>
<keyword evidence="1" id="KW-0732">Signal</keyword>
<dbReference type="GO" id="GO:0004888">
    <property type="term" value="F:transmembrane signaling receptor activity"/>
    <property type="evidence" value="ECO:0007669"/>
    <property type="project" value="TreeGrafter"/>
</dbReference>